<keyword evidence="1" id="KW-0732">Signal</keyword>
<dbReference type="InterPro" id="IPR013517">
    <property type="entry name" value="FG-GAP"/>
</dbReference>
<evidence type="ECO:0000313" key="5">
    <source>
        <dbReference type="EMBL" id="GGT35327.1"/>
    </source>
</evidence>
<keyword evidence="3" id="KW-0378">Hydrolase</keyword>
<evidence type="ECO:0000256" key="2">
    <source>
        <dbReference type="ARBA" id="ARBA00022737"/>
    </source>
</evidence>
<dbReference type="InterPro" id="IPR013519">
    <property type="entry name" value="Int_alpha_beta-p"/>
</dbReference>
<keyword evidence="4" id="KW-0325">Glycoprotein</keyword>
<dbReference type="PROSITE" id="PS51470">
    <property type="entry name" value="FG_GAP"/>
    <property type="match status" value="2"/>
</dbReference>
<evidence type="ECO:0000256" key="3">
    <source>
        <dbReference type="ARBA" id="ARBA00022801"/>
    </source>
</evidence>
<dbReference type="Proteomes" id="UP000619486">
    <property type="component" value="Unassembled WGS sequence"/>
</dbReference>
<proteinExistence type="predicted"/>
<dbReference type="SMART" id="SM00191">
    <property type="entry name" value="Int_alpha"/>
    <property type="match status" value="5"/>
</dbReference>
<dbReference type="InterPro" id="IPR000413">
    <property type="entry name" value="Integrin_alpha"/>
</dbReference>
<dbReference type="InterPro" id="IPR028994">
    <property type="entry name" value="Integrin_alpha_N"/>
</dbReference>
<dbReference type="GO" id="GO:0016787">
    <property type="term" value="F:hydrolase activity"/>
    <property type="evidence" value="ECO:0007669"/>
    <property type="project" value="UniProtKB-KW"/>
</dbReference>
<gene>
    <name evidence="5" type="ORF">GCM10014713_31230</name>
</gene>
<dbReference type="GO" id="GO:0008305">
    <property type="term" value="C:integrin complex"/>
    <property type="evidence" value="ECO:0007669"/>
    <property type="project" value="InterPro"/>
</dbReference>
<accession>A0A918H5P0</accession>
<dbReference type="Pfam" id="PF01839">
    <property type="entry name" value="FG-GAP"/>
    <property type="match status" value="5"/>
</dbReference>
<comment type="caution">
    <text evidence="5">The sequence shown here is derived from an EMBL/GenBank/DDBJ whole genome shotgun (WGS) entry which is preliminary data.</text>
</comment>
<evidence type="ECO:0000313" key="6">
    <source>
        <dbReference type="Proteomes" id="UP000619486"/>
    </source>
</evidence>
<dbReference type="GO" id="GO:0007155">
    <property type="term" value="P:cell adhesion"/>
    <property type="evidence" value="ECO:0007669"/>
    <property type="project" value="InterPro"/>
</dbReference>
<dbReference type="SUPFAM" id="SSF69318">
    <property type="entry name" value="Integrin alpha N-terminal domain"/>
    <property type="match status" value="1"/>
</dbReference>
<evidence type="ECO:0008006" key="7">
    <source>
        <dbReference type="Google" id="ProtNLM"/>
    </source>
</evidence>
<name>A0A918H5P0_9ACTN</name>
<dbReference type="AlphaFoldDB" id="A0A918H5P0"/>
<dbReference type="PANTHER" id="PTHR23221">
    <property type="entry name" value="GLYCOSYLPHOSPHATIDYLINOSITOL PHOSPHOLIPASE D"/>
    <property type="match status" value="1"/>
</dbReference>
<organism evidence="5 6">
    <name type="scientific">Streptomyces purpureus</name>
    <dbReference type="NCBI Taxonomy" id="1951"/>
    <lineage>
        <taxon>Bacteria</taxon>
        <taxon>Bacillati</taxon>
        <taxon>Actinomycetota</taxon>
        <taxon>Actinomycetes</taxon>
        <taxon>Kitasatosporales</taxon>
        <taxon>Streptomycetaceae</taxon>
        <taxon>Streptomyces</taxon>
    </lineage>
</organism>
<evidence type="ECO:0000256" key="1">
    <source>
        <dbReference type="ARBA" id="ARBA00022729"/>
    </source>
</evidence>
<dbReference type="PRINTS" id="PR01185">
    <property type="entry name" value="INTEGRINA"/>
</dbReference>
<evidence type="ECO:0000256" key="4">
    <source>
        <dbReference type="ARBA" id="ARBA00023180"/>
    </source>
</evidence>
<dbReference type="EMBL" id="BMQQ01000010">
    <property type="protein sequence ID" value="GGT35327.1"/>
    <property type="molecule type" value="Genomic_DNA"/>
</dbReference>
<reference evidence="5" key="1">
    <citation type="journal article" date="2014" name="Int. J. Syst. Evol. Microbiol.">
        <title>Complete genome sequence of Corynebacterium casei LMG S-19264T (=DSM 44701T), isolated from a smear-ripened cheese.</title>
        <authorList>
            <consortium name="US DOE Joint Genome Institute (JGI-PGF)"/>
            <person name="Walter F."/>
            <person name="Albersmeier A."/>
            <person name="Kalinowski J."/>
            <person name="Ruckert C."/>
        </authorList>
    </citation>
    <scope>NUCLEOTIDE SEQUENCE</scope>
    <source>
        <strain evidence="5">JCM 3172</strain>
    </source>
</reference>
<keyword evidence="2" id="KW-0677">Repeat</keyword>
<protein>
    <recommendedName>
        <fullName evidence="7">Integrin-like protein</fullName>
    </recommendedName>
</protein>
<reference evidence="5" key="2">
    <citation type="submission" date="2020-09" db="EMBL/GenBank/DDBJ databases">
        <authorList>
            <person name="Sun Q."/>
            <person name="Ohkuma M."/>
        </authorList>
    </citation>
    <scope>NUCLEOTIDE SEQUENCE</scope>
    <source>
        <strain evidence="5">JCM 3172</strain>
    </source>
</reference>
<sequence>MVGLVVMPAGVATAKPIATPADFNGDGFADLVIPAPAAKVGKAEGAGAVVVMYGAPQGVSVTRKAVITQNTAGVPDTAEAEDLFGSSTAYADLDKDGFSDLIVGTPDEDLTGAVDAGLVTVLWGGRSGLAAASTLPVPKVTRGRYGLDVAAVPDSGGPRVLVGGYDGAMEFSGTFKRNGSVSTKARIDFGPSVAVADFADTNRDGRAERITTTVRLGGRTGGLVYVDPDWDRPHLPLDGTTTAVGDVNGDGYQDLVIGDPDEPAGGTNAHLGGEISLWYGGRDGLTAVSARISQDSAGVVGTSARYNAFGAAVAVADLNRDGLGDIVVGVPGQAVSGKANAGAVVVIPGRKTGTPGAGSYQLTQDTASVPGVSEPGDGFGHTLAVGDVKVDGRPDLIVGAEGEDSFRGGLWVLPGSATGPTGTGSVRLTAGALGVTGTLPRVGGVLPF</sequence>
<keyword evidence="6" id="KW-1185">Reference proteome</keyword>
<dbReference type="Gene3D" id="2.130.10.130">
    <property type="entry name" value="Integrin alpha, N-terminal"/>
    <property type="match status" value="3"/>
</dbReference>
<dbReference type="PANTHER" id="PTHR23221:SF7">
    <property type="entry name" value="PHOSPHATIDYLINOSITOL-GLYCAN-SPECIFIC PHOSPHOLIPASE D"/>
    <property type="match status" value="1"/>
</dbReference>